<dbReference type="VEuPathDB" id="FungiDB:ASPWEDRAFT_40593"/>
<proteinExistence type="predicted"/>
<dbReference type="Proteomes" id="UP000184383">
    <property type="component" value="Unassembled WGS sequence"/>
</dbReference>
<dbReference type="SUPFAM" id="SSF52949">
    <property type="entry name" value="Macro domain-like"/>
    <property type="match status" value="1"/>
</dbReference>
<reference evidence="3" key="1">
    <citation type="journal article" date="2017" name="Genome Biol.">
        <title>Comparative genomics reveals high biological diversity and specific adaptations in the industrially and medically important fungal genus Aspergillus.</title>
        <authorList>
            <person name="de Vries R.P."/>
            <person name="Riley R."/>
            <person name="Wiebenga A."/>
            <person name="Aguilar-Osorio G."/>
            <person name="Amillis S."/>
            <person name="Uchima C.A."/>
            <person name="Anderluh G."/>
            <person name="Asadollahi M."/>
            <person name="Askin M."/>
            <person name="Barry K."/>
            <person name="Battaglia E."/>
            <person name="Bayram O."/>
            <person name="Benocci T."/>
            <person name="Braus-Stromeyer S.A."/>
            <person name="Caldana C."/>
            <person name="Canovas D."/>
            <person name="Cerqueira G.C."/>
            <person name="Chen F."/>
            <person name="Chen W."/>
            <person name="Choi C."/>
            <person name="Clum A."/>
            <person name="Dos Santos R.A."/>
            <person name="Damasio A.R."/>
            <person name="Diallinas G."/>
            <person name="Emri T."/>
            <person name="Fekete E."/>
            <person name="Flipphi M."/>
            <person name="Freyberg S."/>
            <person name="Gallo A."/>
            <person name="Gournas C."/>
            <person name="Habgood R."/>
            <person name="Hainaut M."/>
            <person name="Harispe M.L."/>
            <person name="Henrissat B."/>
            <person name="Hilden K.S."/>
            <person name="Hope R."/>
            <person name="Hossain A."/>
            <person name="Karabika E."/>
            <person name="Karaffa L."/>
            <person name="Karanyi Z."/>
            <person name="Krasevec N."/>
            <person name="Kuo A."/>
            <person name="Kusch H."/>
            <person name="LaButti K."/>
            <person name="Lagendijk E.L."/>
            <person name="Lapidus A."/>
            <person name="Levasseur A."/>
            <person name="Lindquist E."/>
            <person name="Lipzen A."/>
            <person name="Logrieco A.F."/>
            <person name="MacCabe A."/>
            <person name="Maekelae M.R."/>
            <person name="Malavazi I."/>
            <person name="Melin P."/>
            <person name="Meyer V."/>
            <person name="Mielnichuk N."/>
            <person name="Miskei M."/>
            <person name="Molnar A.P."/>
            <person name="Mule G."/>
            <person name="Ngan C.Y."/>
            <person name="Orejas M."/>
            <person name="Orosz E."/>
            <person name="Ouedraogo J.P."/>
            <person name="Overkamp K.M."/>
            <person name="Park H.-S."/>
            <person name="Perrone G."/>
            <person name="Piumi F."/>
            <person name="Punt P.J."/>
            <person name="Ram A.F."/>
            <person name="Ramon A."/>
            <person name="Rauscher S."/>
            <person name="Record E."/>
            <person name="Riano-Pachon D.M."/>
            <person name="Robert V."/>
            <person name="Roehrig J."/>
            <person name="Ruller R."/>
            <person name="Salamov A."/>
            <person name="Salih N.S."/>
            <person name="Samson R.A."/>
            <person name="Sandor E."/>
            <person name="Sanguinetti M."/>
            <person name="Schuetze T."/>
            <person name="Sepcic K."/>
            <person name="Shelest E."/>
            <person name="Sherlock G."/>
            <person name="Sophianopoulou V."/>
            <person name="Squina F.M."/>
            <person name="Sun H."/>
            <person name="Susca A."/>
            <person name="Todd R.B."/>
            <person name="Tsang A."/>
            <person name="Unkles S.E."/>
            <person name="van de Wiele N."/>
            <person name="van Rossen-Uffink D."/>
            <person name="Oliveira J.V."/>
            <person name="Vesth T.C."/>
            <person name="Visser J."/>
            <person name="Yu J.-H."/>
            <person name="Zhou M."/>
            <person name="Andersen M.R."/>
            <person name="Archer D.B."/>
            <person name="Baker S.E."/>
            <person name="Benoit I."/>
            <person name="Brakhage A.A."/>
            <person name="Braus G.H."/>
            <person name="Fischer R."/>
            <person name="Frisvad J.C."/>
            <person name="Goldman G.H."/>
            <person name="Houbraken J."/>
            <person name="Oakley B."/>
            <person name="Pocsi I."/>
            <person name="Scazzocchio C."/>
            <person name="Seiboth B."/>
            <person name="vanKuyk P.A."/>
            <person name="Wortman J."/>
            <person name="Dyer P.S."/>
            <person name="Grigoriev I.V."/>
        </authorList>
    </citation>
    <scope>NUCLEOTIDE SEQUENCE [LARGE SCALE GENOMIC DNA]</scope>
    <source>
        <strain evidence="3">DTO 134E9</strain>
    </source>
</reference>
<accession>A0A1L9RKM1</accession>
<evidence type="ECO:0000313" key="2">
    <source>
        <dbReference type="EMBL" id="OJJ35398.1"/>
    </source>
</evidence>
<dbReference type="Pfam" id="PF10021">
    <property type="entry name" value="PARG_cat_microb"/>
    <property type="match status" value="1"/>
</dbReference>
<dbReference type="OrthoDB" id="9985428at2759"/>
<protein>
    <recommendedName>
        <fullName evidence="1">Microbial-type PARG catalytic domain-containing protein</fullName>
    </recommendedName>
</protein>
<dbReference type="AlphaFoldDB" id="A0A1L9RKM1"/>
<sequence>MPNKAQRQQIANDTLSLTPTILTTHPPHSKLYPSLLPPLQPSTSQAKPHITVRNQDTFTAAETILKNNASARTAVLNMASEKNPGGGWLNGALAQEEALCLRSTLAATLYKRYYPLPVYGAVWSGVYVFRGEVDAGCPVYGENEGFSVDVLSMAALRRPLVTGGGKYANASDVEIVKNKIRQILRVLAENKISHCVLGALGCGAFRNPPAEVARIYKEVLDEDEWRGVFEEIVFAVLDTRGELNYKIFQAVFD</sequence>
<name>A0A1L9RKM1_ASPWE</name>
<dbReference type="RefSeq" id="XP_040689074.1">
    <property type="nucleotide sequence ID" value="XM_040835362.1"/>
</dbReference>
<evidence type="ECO:0000313" key="3">
    <source>
        <dbReference type="Proteomes" id="UP000184383"/>
    </source>
</evidence>
<dbReference type="PANTHER" id="PTHR35596:SF1">
    <property type="entry name" value="MICROBIAL-TYPE PARG CATALYTIC DOMAIN-CONTAINING PROTEIN"/>
    <property type="match status" value="1"/>
</dbReference>
<dbReference type="PIRSF" id="PIRSF014899">
    <property type="entry name" value="UCP014899"/>
    <property type="match status" value="1"/>
</dbReference>
<evidence type="ECO:0000259" key="1">
    <source>
        <dbReference type="Pfam" id="PF10021"/>
    </source>
</evidence>
<gene>
    <name evidence="2" type="ORF">ASPWEDRAFT_40593</name>
</gene>
<keyword evidence="3" id="KW-1185">Reference proteome</keyword>
<dbReference type="InterPro" id="IPR019261">
    <property type="entry name" value="PARG_cat_microbial"/>
</dbReference>
<dbReference type="PANTHER" id="PTHR35596">
    <property type="entry name" value="DUF2263 DOMAIN-CONTAINING PROTEIN"/>
    <property type="match status" value="1"/>
</dbReference>
<feature type="domain" description="Microbial-type PARG catalytic" evidence="1">
    <location>
        <begin position="29"/>
        <end position="114"/>
    </location>
</feature>
<dbReference type="GeneID" id="63751210"/>
<dbReference type="InterPro" id="IPR043472">
    <property type="entry name" value="Macro_dom-like"/>
</dbReference>
<organism evidence="2 3">
    <name type="scientific">Aspergillus wentii DTO 134E9</name>
    <dbReference type="NCBI Taxonomy" id="1073089"/>
    <lineage>
        <taxon>Eukaryota</taxon>
        <taxon>Fungi</taxon>
        <taxon>Dikarya</taxon>
        <taxon>Ascomycota</taxon>
        <taxon>Pezizomycotina</taxon>
        <taxon>Eurotiomycetes</taxon>
        <taxon>Eurotiomycetidae</taxon>
        <taxon>Eurotiales</taxon>
        <taxon>Aspergillaceae</taxon>
        <taxon>Aspergillus</taxon>
        <taxon>Aspergillus subgen. Cremei</taxon>
    </lineage>
</organism>
<dbReference type="EMBL" id="KV878212">
    <property type="protein sequence ID" value="OJJ35398.1"/>
    <property type="molecule type" value="Genomic_DNA"/>
</dbReference>
<dbReference type="Gene3D" id="3.40.220.10">
    <property type="entry name" value="Leucine Aminopeptidase, subunit E, domain 1"/>
    <property type="match status" value="1"/>
</dbReference>
<dbReference type="InterPro" id="IPR012664">
    <property type="entry name" value="CHP02452"/>
</dbReference>
<dbReference type="STRING" id="1073089.A0A1L9RKM1"/>
<dbReference type="NCBIfam" id="TIGR02452">
    <property type="entry name" value="TIGR02452 family protein"/>
    <property type="match status" value="1"/>
</dbReference>